<organism evidence="1 2">
    <name type="scientific">Pyronema omphalodes (strain CBS 100304)</name>
    <name type="common">Pyronema confluens</name>
    <dbReference type="NCBI Taxonomy" id="1076935"/>
    <lineage>
        <taxon>Eukaryota</taxon>
        <taxon>Fungi</taxon>
        <taxon>Dikarya</taxon>
        <taxon>Ascomycota</taxon>
        <taxon>Pezizomycotina</taxon>
        <taxon>Pezizomycetes</taxon>
        <taxon>Pezizales</taxon>
        <taxon>Pyronemataceae</taxon>
        <taxon>Pyronema</taxon>
    </lineage>
</organism>
<gene>
    <name evidence="1" type="ORF">PCON_05247</name>
</gene>
<evidence type="ECO:0000313" key="2">
    <source>
        <dbReference type="Proteomes" id="UP000018144"/>
    </source>
</evidence>
<protein>
    <submittedName>
        <fullName evidence="1">Uncharacterized protein</fullName>
    </submittedName>
</protein>
<reference evidence="1 2" key="1">
    <citation type="journal article" date="2013" name="PLoS Genet.">
        <title>The genome and development-dependent transcriptomes of Pyronema confluens: a window into fungal evolution.</title>
        <authorList>
            <person name="Traeger S."/>
            <person name="Altegoer F."/>
            <person name="Freitag M."/>
            <person name="Gabaldon T."/>
            <person name="Kempken F."/>
            <person name="Kumar A."/>
            <person name="Marcet-Houben M."/>
            <person name="Poggeler S."/>
            <person name="Stajich J.E."/>
            <person name="Nowrousian M."/>
        </authorList>
    </citation>
    <scope>NUCLEOTIDE SEQUENCE [LARGE SCALE GENOMIC DNA]</scope>
    <source>
        <strain evidence="2">CBS 100304</strain>
        <tissue evidence="1">Vegetative mycelium</tissue>
    </source>
</reference>
<proteinExistence type="predicted"/>
<dbReference type="Proteomes" id="UP000018144">
    <property type="component" value="Unassembled WGS sequence"/>
</dbReference>
<dbReference type="EMBL" id="HF935265">
    <property type="protein sequence ID" value="CCX05660.1"/>
    <property type="molecule type" value="Genomic_DNA"/>
</dbReference>
<name>U4L6K7_PYROM</name>
<dbReference type="AlphaFoldDB" id="U4L6K7"/>
<keyword evidence="2" id="KW-1185">Reference proteome</keyword>
<evidence type="ECO:0000313" key="1">
    <source>
        <dbReference type="EMBL" id="CCX05660.1"/>
    </source>
</evidence>
<sequence>MLRTEIKFPAPRKRGALILQSALLPTTCKIHELPSHVHTAPLVISAHPSSEVISSPHLPAASGSLWVIRL</sequence>
<accession>U4L6K7</accession>